<evidence type="ECO:0000313" key="2">
    <source>
        <dbReference type="EMBL" id="QAR30574.1"/>
    </source>
</evidence>
<organism evidence="2 3">
    <name type="scientific">Ornithobacterium rhinotracheale</name>
    <dbReference type="NCBI Taxonomy" id="28251"/>
    <lineage>
        <taxon>Bacteria</taxon>
        <taxon>Pseudomonadati</taxon>
        <taxon>Bacteroidota</taxon>
        <taxon>Flavobacteriia</taxon>
        <taxon>Flavobacteriales</taxon>
        <taxon>Weeksellaceae</taxon>
        <taxon>Ornithobacterium</taxon>
    </lineage>
</organism>
<dbReference type="EMBL" id="CP035107">
    <property type="protein sequence ID" value="QAR30574.1"/>
    <property type="molecule type" value="Genomic_DNA"/>
</dbReference>
<name>A0A410JR42_ORNRH</name>
<dbReference type="Gene3D" id="3.90.1200.10">
    <property type="match status" value="1"/>
</dbReference>
<dbReference type="InterPro" id="IPR002575">
    <property type="entry name" value="Aminoglycoside_PTrfase"/>
</dbReference>
<gene>
    <name evidence="2" type="ORF">EQP59_04020</name>
</gene>
<dbReference type="Pfam" id="PF01636">
    <property type="entry name" value="APH"/>
    <property type="match status" value="1"/>
</dbReference>
<dbReference type="OrthoDB" id="9784461at2"/>
<dbReference type="Gene3D" id="3.30.200.20">
    <property type="entry name" value="Phosphorylase Kinase, domain 1"/>
    <property type="match status" value="1"/>
</dbReference>
<dbReference type="RefSeq" id="WP_128501059.1">
    <property type="nucleotide sequence ID" value="NZ_CP035107.1"/>
</dbReference>
<evidence type="ECO:0000313" key="3">
    <source>
        <dbReference type="Proteomes" id="UP000287701"/>
    </source>
</evidence>
<reference evidence="2 3" key="1">
    <citation type="submission" date="2019-01" db="EMBL/GenBank/DDBJ databases">
        <title>Whole Genome of Ornithobacterium rhinotracheale FARPER-174b.</title>
        <authorList>
            <person name="Tataje-Lavanda L.A."/>
            <person name="Montalvan A."/>
            <person name="Montesinos R."/>
            <person name="Zimic M."/>
            <person name="Fernandez-Sanchez M."/>
            <person name="Fernandez-Diaz M."/>
        </authorList>
    </citation>
    <scope>NUCLEOTIDE SEQUENCE [LARGE SCALE GENOMIC DNA]</scope>
    <source>
        <strain evidence="2 3">FARPER-174b</strain>
    </source>
</reference>
<feature type="domain" description="Aminoglycoside phosphotransferase" evidence="1">
    <location>
        <begin position="25"/>
        <end position="249"/>
    </location>
</feature>
<dbReference type="SUPFAM" id="SSF56112">
    <property type="entry name" value="Protein kinase-like (PK-like)"/>
    <property type="match status" value="1"/>
</dbReference>
<proteinExistence type="predicted"/>
<dbReference type="InterPro" id="IPR011009">
    <property type="entry name" value="Kinase-like_dom_sf"/>
</dbReference>
<sequence>MMQDLPLSAEIIAKIKTFGQVRDIVPMNAGGSGRTYFRVFFDQGKFETLILVKNKDAHENQCFVNLAKKLIQIPINVPKIHFFDQEFYYLQEDLGDKTLLNSVLEHSPKVKDYYKKTLEDLVKFQIQGNELINEEDFFTHKNFNKTLVYRDLFGFKNYFLDLSQQVYAEDKLLTDFDTLADSIENAKYQFLMYRDLQGRNVMLHNENIYFIDFQGAMRGACAYDVVSLLWQAKANLSPELRQKLLNFYISELKKAIPNFDENTFLNEFNTCLILRLLQVLGVYGRLGWIYKKEHFLSSISLGIKNLEELQNLSLIKNSLALKDIFKNLNKTKTINPL</sequence>
<dbReference type="Proteomes" id="UP000287701">
    <property type="component" value="Chromosome"/>
</dbReference>
<protein>
    <recommendedName>
        <fullName evidence="1">Aminoglycoside phosphotransferase domain-containing protein</fullName>
    </recommendedName>
</protein>
<dbReference type="AlphaFoldDB" id="A0A410JR42"/>
<evidence type="ECO:0000259" key="1">
    <source>
        <dbReference type="Pfam" id="PF01636"/>
    </source>
</evidence>
<accession>A0A410JR42</accession>